<name>A0AA39LJI6_9BILA</name>
<organism evidence="1 2">
    <name type="scientific">Steinernema hermaphroditum</name>
    <dbReference type="NCBI Taxonomy" id="289476"/>
    <lineage>
        <taxon>Eukaryota</taxon>
        <taxon>Metazoa</taxon>
        <taxon>Ecdysozoa</taxon>
        <taxon>Nematoda</taxon>
        <taxon>Chromadorea</taxon>
        <taxon>Rhabditida</taxon>
        <taxon>Tylenchina</taxon>
        <taxon>Panagrolaimomorpha</taxon>
        <taxon>Strongyloidoidea</taxon>
        <taxon>Steinernematidae</taxon>
        <taxon>Steinernema</taxon>
    </lineage>
</organism>
<comment type="caution">
    <text evidence="1">The sequence shown here is derived from an EMBL/GenBank/DDBJ whole genome shotgun (WGS) entry which is preliminary data.</text>
</comment>
<accession>A0AA39LJI6</accession>
<protein>
    <submittedName>
        <fullName evidence="1">Uncharacterized protein</fullName>
    </submittedName>
</protein>
<gene>
    <name evidence="1" type="ORF">QR680_003143</name>
</gene>
<keyword evidence="2" id="KW-1185">Reference proteome</keyword>
<sequence length="140" mass="15895">MKQNCADEDVLNTVWQKLRDHADRDLNKNRDNNMEANFIALNDKDVVSFYEASKEKKTVIISMLKSASVPLQTTLWKIFFSNIVSLIDHNVGYRCLEEVANVTKSDTYINIKKIYAGKEARKGCSRNEVLLSASCRACTA</sequence>
<reference evidence="1" key="1">
    <citation type="submission" date="2023-06" db="EMBL/GenBank/DDBJ databases">
        <title>Genomic analysis of the entomopathogenic nematode Steinernema hermaphroditum.</title>
        <authorList>
            <person name="Schwarz E.M."/>
            <person name="Heppert J.K."/>
            <person name="Baniya A."/>
            <person name="Schwartz H.T."/>
            <person name="Tan C.-H."/>
            <person name="Antoshechkin I."/>
            <person name="Sternberg P.W."/>
            <person name="Goodrich-Blair H."/>
            <person name="Dillman A.R."/>
        </authorList>
    </citation>
    <scope>NUCLEOTIDE SEQUENCE</scope>
    <source>
        <strain evidence="1">PS9179</strain>
        <tissue evidence="1">Whole animal</tissue>
    </source>
</reference>
<evidence type="ECO:0000313" key="2">
    <source>
        <dbReference type="Proteomes" id="UP001175271"/>
    </source>
</evidence>
<dbReference type="EMBL" id="JAUCMV010000005">
    <property type="protein sequence ID" value="KAK0399632.1"/>
    <property type="molecule type" value="Genomic_DNA"/>
</dbReference>
<evidence type="ECO:0000313" key="1">
    <source>
        <dbReference type="EMBL" id="KAK0399632.1"/>
    </source>
</evidence>
<proteinExistence type="predicted"/>
<dbReference type="Proteomes" id="UP001175271">
    <property type="component" value="Unassembled WGS sequence"/>
</dbReference>
<dbReference type="AlphaFoldDB" id="A0AA39LJI6"/>